<gene>
    <name evidence="10" type="ORF">P7H27_10270</name>
</gene>
<feature type="transmembrane region" description="Helical" evidence="8">
    <location>
        <begin position="35"/>
        <end position="52"/>
    </location>
</feature>
<dbReference type="EMBL" id="JARQAJ010000006">
    <property type="protein sequence ID" value="MDT2760147.1"/>
    <property type="molecule type" value="Genomic_DNA"/>
</dbReference>
<feature type="transmembrane region" description="Helical" evidence="8">
    <location>
        <begin position="327"/>
        <end position="348"/>
    </location>
</feature>
<feature type="domain" description="Major facilitator superfamily associated" evidence="9">
    <location>
        <begin position="5"/>
        <end position="313"/>
    </location>
</feature>
<dbReference type="Proteomes" id="UP001181046">
    <property type="component" value="Unassembled WGS sequence"/>
</dbReference>
<reference evidence="10" key="1">
    <citation type="submission" date="2023-03" db="EMBL/GenBank/DDBJ databases">
        <authorList>
            <person name="Shen W."/>
            <person name="Cai J."/>
        </authorList>
    </citation>
    <scope>NUCLEOTIDE SEQUENCE</scope>
    <source>
        <strain evidence="10">P66-3</strain>
    </source>
</reference>
<evidence type="ECO:0000313" key="10">
    <source>
        <dbReference type="EMBL" id="MDT2760147.1"/>
    </source>
</evidence>
<protein>
    <submittedName>
        <fullName evidence="10">MFS transporter</fullName>
    </submittedName>
</protein>
<name>A0ABU3FDQ3_9ENTE</name>
<evidence type="ECO:0000256" key="2">
    <source>
        <dbReference type="ARBA" id="ARBA00022448"/>
    </source>
</evidence>
<accession>A0ABU3FDQ3</accession>
<feature type="transmembrane region" description="Helical" evidence="8">
    <location>
        <begin position="128"/>
        <end position="146"/>
    </location>
</feature>
<dbReference type="Pfam" id="PF12832">
    <property type="entry name" value="MFS_1_like"/>
    <property type="match status" value="1"/>
</dbReference>
<evidence type="ECO:0000256" key="1">
    <source>
        <dbReference type="ARBA" id="ARBA00004429"/>
    </source>
</evidence>
<feature type="transmembrane region" description="Helical" evidence="8">
    <location>
        <begin position="354"/>
        <end position="373"/>
    </location>
</feature>
<evidence type="ECO:0000256" key="4">
    <source>
        <dbReference type="ARBA" id="ARBA00022519"/>
    </source>
</evidence>
<feature type="transmembrane region" description="Helical" evidence="8">
    <location>
        <begin position="88"/>
        <end position="107"/>
    </location>
</feature>
<dbReference type="InterPro" id="IPR024989">
    <property type="entry name" value="MFS_assoc_dom"/>
</dbReference>
<evidence type="ECO:0000256" key="6">
    <source>
        <dbReference type="ARBA" id="ARBA00022989"/>
    </source>
</evidence>
<dbReference type="Gene3D" id="1.20.1250.20">
    <property type="entry name" value="MFS general substrate transporter like domains"/>
    <property type="match status" value="2"/>
</dbReference>
<proteinExistence type="predicted"/>
<keyword evidence="2" id="KW-0813">Transport</keyword>
<evidence type="ECO:0000259" key="9">
    <source>
        <dbReference type="Pfam" id="PF12832"/>
    </source>
</evidence>
<feature type="transmembrane region" description="Helical" evidence="8">
    <location>
        <begin position="231"/>
        <end position="253"/>
    </location>
</feature>
<sequence length="383" mass="43727">MQRVQLFLFSIVSAMLIFQYEPLMYSKGVPSDISMKVLTVVQILIVVSVYLYRFLLKAYSKKNTIIRLSLILRIVVSLFMYITQTSGLFILLFVLIQFVSTGLDIYFESSIMSWTAAEKKDFGKYRMFGSLGYATSGLWISLFLLLLGNVSYILLLACVVNLFLLFSNIFHPVSTIIKKNIDKKSQVMKIPRIYNLFFILCTLIITLPNSFGYLLNSHLRNEYSLDVNKATFYASIAVFIRSCISEMLGFFAVDPVIRRLSPLKVVFIGFIFSGIRWFFALVSTSEVMFITTYLFHGLSFAFIFIGGIHFIAGVSKSSEIGELSMRFTFFANIMGIVLAQMYSIVLPYIGTQGIIWIFLIVCITSLSMFILIVRRQRDEVLSN</sequence>
<evidence type="ECO:0000256" key="3">
    <source>
        <dbReference type="ARBA" id="ARBA00022475"/>
    </source>
</evidence>
<organism evidence="10 11">
    <name type="scientific">Enterococcus xiangfangensis</name>
    <dbReference type="NCBI Taxonomy" id="1296537"/>
    <lineage>
        <taxon>Bacteria</taxon>
        <taxon>Bacillati</taxon>
        <taxon>Bacillota</taxon>
        <taxon>Bacilli</taxon>
        <taxon>Lactobacillales</taxon>
        <taxon>Enterococcaceae</taxon>
        <taxon>Enterococcus</taxon>
    </lineage>
</organism>
<keyword evidence="7 8" id="KW-0472">Membrane</keyword>
<keyword evidence="11" id="KW-1185">Reference proteome</keyword>
<dbReference type="InterPro" id="IPR036259">
    <property type="entry name" value="MFS_trans_sf"/>
</dbReference>
<feature type="transmembrane region" description="Helical" evidence="8">
    <location>
        <begin position="294"/>
        <end position="315"/>
    </location>
</feature>
<keyword evidence="6 8" id="KW-1133">Transmembrane helix</keyword>
<comment type="subcellular location">
    <subcellularLocation>
        <location evidence="1">Cell inner membrane</location>
        <topology evidence="1">Multi-pass membrane protein</topology>
    </subcellularLocation>
</comment>
<feature type="transmembrane region" description="Helical" evidence="8">
    <location>
        <begin position="152"/>
        <end position="173"/>
    </location>
</feature>
<feature type="transmembrane region" description="Helical" evidence="8">
    <location>
        <begin position="64"/>
        <end position="82"/>
    </location>
</feature>
<keyword evidence="4" id="KW-0997">Cell inner membrane</keyword>
<evidence type="ECO:0000256" key="8">
    <source>
        <dbReference type="SAM" id="Phobius"/>
    </source>
</evidence>
<keyword evidence="5 8" id="KW-0812">Transmembrane</keyword>
<evidence type="ECO:0000313" key="11">
    <source>
        <dbReference type="Proteomes" id="UP001181046"/>
    </source>
</evidence>
<feature type="transmembrane region" description="Helical" evidence="8">
    <location>
        <begin position="265"/>
        <end position="282"/>
    </location>
</feature>
<comment type="caution">
    <text evidence="10">The sequence shown here is derived from an EMBL/GenBank/DDBJ whole genome shotgun (WGS) entry which is preliminary data.</text>
</comment>
<dbReference type="RefSeq" id="WP_311830229.1">
    <property type="nucleotide sequence ID" value="NZ_JARQAJ010000006.1"/>
</dbReference>
<evidence type="ECO:0000256" key="5">
    <source>
        <dbReference type="ARBA" id="ARBA00022692"/>
    </source>
</evidence>
<dbReference type="PANTHER" id="PTHR23522:SF10">
    <property type="entry name" value="3-PHENYLPROPIONIC ACID TRANSPORTER-RELATED"/>
    <property type="match status" value="1"/>
</dbReference>
<dbReference type="SUPFAM" id="SSF103473">
    <property type="entry name" value="MFS general substrate transporter"/>
    <property type="match status" value="1"/>
</dbReference>
<evidence type="ECO:0000256" key="7">
    <source>
        <dbReference type="ARBA" id="ARBA00023136"/>
    </source>
</evidence>
<keyword evidence="3" id="KW-1003">Cell membrane</keyword>
<dbReference type="PANTHER" id="PTHR23522">
    <property type="entry name" value="BLL5896 PROTEIN"/>
    <property type="match status" value="1"/>
</dbReference>
<feature type="transmembrane region" description="Helical" evidence="8">
    <location>
        <begin position="193"/>
        <end position="211"/>
    </location>
</feature>